<dbReference type="GO" id="GO:0000052">
    <property type="term" value="P:citrulline metabolic process"/>
    <property type="evidence" value="ECO:0007669"/>
    <property type="project" value="TreeGrafter"/>
</dbReference>
<keyword evidence="3" id="KW-1185">Reference proteome</keyword>
<evidence type="ECO:0000256" key="1">
    <source>
        <dbReference type="ARBA" id="ARBA00008532"/>
    </source>
</evidence>
<dbReference type="Proteomes" id="UP000035681">
    <property type="component" value="Unplaced"/>
</dbReference>
<evidence type="ECO:0000313" key="4">
    <source>
        <dbReference type="WBParaSite" id="SSTP_0001182300.1"/>
    </source>
</evidence>
<dbReference type="WBParaSite" id="SSTP_0001182300.1">
    <property type="protein sequence ID" value="SSTP_0001182300.1"/>
    <property type="gene ID" value="SSTP_0001182300"/>
</dbReference>
<evidence type="ECO:0000313" key="5">
    <source>
        <dbReference type="WBParaSite" id="TCONS_00000623.p1"/>
    </source>
</evidence>
<organism evidence="4">
    <name type="scientific">Strongyloides stercoralis</name>
    <name type="common">Threadworm</name>
    <dbReference type="NCBI Taxonomy" id="6248"/>
    <lineage>
        <taxon>Eukaryota</taxon>
        <taxon>Metazoa</taxon>
        <taxon>Ecdysozoa</taxon>
        <taxon>Nematoda</taxon>
        <taxon>Chromadorea</taxon>
        <taxon>Rhabditida</taxon>
        <taxon>Tylenchina</taxon>
        <taxon>Panagrolaimomorpha</taxon>
        <taxon>Strongyloidoidea</taxon>
        <taxon>Strongyloididae</taxon>
        <taxon>Strongyloides</taxon>
    </lineage>
</organism>
<dbReference type="InterPro" id="IPR033199">
    <property type="entry name" value="DDAH-like"/>
</dbReference>
<name>A0A0K0EQU2_STRER</name>
<dbReference type="GO" id="GO:0016597">
    <property type="term" value="F:amino acid binding"/>
    <property type="evidence" value="ECO:0007669"/>
    <property type="project" value="TreeGrafter"/>
</dbReference>
<dbReference type="GO" id="GO:0045429">
    <property type="term" value="P:positive regulation of nitric oxide biosynthetic process"/>
    <property type="evidence" value="ECO:0007669"/>
    <property type="project" value="TreeGrafter"/>
</dbReference>
<comment type="similarity">
    <text evidence="1">Belongs to the DDAH family.</text>
</comment>
<keyword evidence="2" id="KW-0378">Hydrolase</keyword>
<dbReference type="WBParaSite" id="TCONS_00000623.p1">
    <property type="protein sequence ID" value="TCONS_00000623.p1"/>
    <property type="gene ID" value="XLOC_000607"/>
</dbReference>
<dbReference type="STRING" id="6248.A0A0K0EQU2"/>
<dbReference type="AlphaFoldDB" id="A0A0K0EQU2"/>
<reference evidence="4" key="1">
    <citation type="submission" date="2015-08" db="UniProtKB">
        <authorList>
            <consortium name="WormBaseParasite"/>
        </authorList>
    </citation>
    <scope>IDENTIFICATION</scope>
</reference>
<dbReference type="GO" id="GO:0006525">
    <property type="term" value="P:arginine metabolic process"/>
    <property type="evidence" value="ECO:0007669"/>
    <property type="project" value="TreeGrafter"/>
</dbReference>
<dbReference type="Gene3D" id="3.75.10.10">
    <property type="entry name" value="L-arginine/glycine Amidinotransferase, Chain A"/>
    <property type="match status" value="1"/>
</dbReference>
<dbReference type="PANTHER" id="PTHR12737">
    <property type="entry name" value="DIMETHYLARGININE DIMETHYLAMINOHYDROLASE"/>
    <property type="match status" value="1"/>
</dbReference>
<sequence length="273" mass="31022">MKFSHAIMIRLPEKIKYDDKKIGSKVNLTLAKQQLETLTEILKEAGINVIELAPEKKGHYLSLFPDDAAIVIHGTALLTRPKKQEGRFDEIAQILKELTWNVVRCEEKENGHCVILEGSDVLYTGKEIFVGIRKDGTNMEGASIVAKTFPDIPVMPIYLPNKLPLKHYFCMVKDGVLSYFKCKDSDIILERLNREATYKYQVLSLDQDTSSNCLNVNDHLIFRNDINETKFNTLKLPIELWGIEVSELIKIGGSLTRFCLLINKINSKKGILL</sequence>
<evidence type="ECO:0000256" key="2">
    <source>
        <dbReference type="ARBA" id="ARBA00022801"/>
    </source>
</evidence>
<protein>
    <submittedName>
        <fullName evidence="4 5">Dimethylargininase</fullName>
    </submittedName>
</protein>
<dbReference type="GO" id="GO:0016403">
    <property type="term" value="F:dimethylargininase activity"/>
    <property type="evidence" value="ECO:0007669"/>
    <property type="project" value="TreeGrafter"/>
</dbReference>
<dbReference type="PANTHER" id="PTHR12737:SF9">
    <property type="entry name" value="DIMETHYLARGININASE"/>
    <property type="match status" value="1"/>
</dbReference>
<accession>A0A0K0EQU2</accession>
<evidence type="ECO:0000313" key="3">
    <source>
        <dbReference type="Proteomes" id="UP000035681"/>
    </source>
</evidence>
<proteinExistence type="inferred from homology"/>
<dbReference type="SUPFAM" id="SSF55909">
    <property type="entry name" value="Pentein"/>
    <property type="match status" value="1"/>
</dbReference>